<accession>A0ABR8P944</accession>
<keyword evidence="5" id="KW-0547">Nucleotide-binding</keyword>
<keyword evidence="7" id="KW-0067">ATP-binding</keyword>
<dbReference type="InterPro" id="IPR029045">
    <property type="entry name" value="ClpP/crotonase-like_dom_sf"/>
</dbReference>
<organism evidence="12 13">
    <name type="scientific">Limosilactobacillus walteri</name>
    <dbReference type="NCBI Taxonomy" id="2268022"/>
    <lineage>
        <taxon>Bacteria</taxon>
        <taxon>Bacillati</taxon>
        <taxon>Bacillota</taxon>
        <taxon>Bacilli</taxon>
        <taxon>Lactobacillales</taxon>
        <taxon>Lactobacillaceae</taxon>
        <taxon>Limosilactobacillus</taxon>
    </lineage>
</organism>
<dbReference type="Pfam" id="PF03255">
    <property type="entry name" value="ACCA"/>
    <property type="match status" value="1"/>
</dbReference>
<evidence type="ECO:0000256" key="7">
    <source>
        <dbReference type="ARBA" id="ARBA00022840"/>
    </source>
</evidence>
<feature type="domain" description="CoA carboxyltransferase C-terminal" evidence="11">
    <location>
        <begin position="1"/>
        <end position="238"/>
    </location>
</feature>
<dbReference type="SUPFAM" id="SSF52096">
    <property type="entry name" value="ClpP/crotonase"/>
    <property type="match status" value="1"/>
</dbReference>
<evidence type="ECO:0000259" key="11">
    <source>
        <dbReference type="PROSITE" id="PS50989"/>
    </source>
</evidence>
<name>A0ABR8P944_9LACO</name>
<dbReference type="Proteomes" id="UP000704341">
    <property type="component" value="Unassembled WGS sequence"/>
</dbReference>
<dbReference type="Gene3D" id="3.90.226.10">
    <property type="entry name" value="2-enoyl-CoA Hydratase, Chain A, domain 1"/>
    <property type="match status" value="1"/>
</dbReference>
<dbReference type="GO" id="GO:0016740">
    <property type="term" value="F:transferase activity"/>
    <property type="evidence" value="ECO:0007669"/>
    <property type="project" value="UniProtKB-KW"/>
</dbReference>
<keyword evidence="13" id="KW-1185">Reference proteome</keyword>
<evidence type="ECO:0000256" key="4">
    <source>
        <dbReference type="ARBA" id="ARBA00022679"/>
    </source>
</evidence>
<evidence type="ECO:0000256" key="8">
    <source>
        <dbReference type="ARBA" id="ARBA00023098"/>
    </source>
</evidence>
<dbReference type="InterPro" id="IPR001095">
    <property type="entry name" value="Acetyl_CoA_COase_a_su"/>
</dbReference>
<dbReference type="InterPro" id="IPR011763">
    <property type="entry name" value="COA_CT_C"/>
</dbReference>
<keyword evidence="4 12" id="KW-0808">Transferase</keyword>
<comment type="pathway">
    <text evidence="1">Lipid metabolism; malonyl-CoA biosynthesis; malonyl-CoA from acetyl-CoA: step 1/1.</text>
</comment>
<evidence type="ECO:0000256" key="10">
    <source>
        <dbReference type="ARBA" id="ARBA00049152"/>
    </source>
</evidence>
<dbReference type="EMBL" id="QORN01000040">
    <property type="protein sequence ID" value="MBD5807251.1"/>
    <property type="molecule type" value="Genomic_DNA"/>
</dbReference>
<evidence type="ECO:0000256" key="3">
    <source>
        <dbReference type="ARBA" id="ARBA00022516"/>
    </source>
</evidence>
<evidence type="ECO:0000256" key="5">
    <source>
        <dbReference type="ARBA" id="ARBA00022741"/>
    </source>
</evidence>
<dbReference type="PANTHER" id="PTHR42853:SF3">
    <property type="entry name" value="ACETYL-COENZYME A CARBOXYLASE CARBOXYL TRANSFERASE SUBUNIT ALPHA, CHLOROPLASTIC"/>
    <property type="match status" value="1"/>
</dbReference>
<gene>
    <name evidence="12" type="ORF">DTK66_09105</name>
</gene>
<keyword evidence="9" id="KW-0275">Fatty acid biosynthesis</keyword>
<evidence type="ECO:0000313" key="12">
    <source>
        <dbReference type="EMBL" id="MBD5807251.1"/>
    </source>
</evidence>
<evidence type="ECO:0000256" key="9">
    <source>
        <dbReference type="ARBA" id="ARBA00023160"/>
    </source>
</evidence>
<dbReference type="PROSITE" id="PS50989">
    <property type="entry name" value="COA_CT_CTER"/>
    <property type="match status" value="1"/>
</dbReference>
<evidence type="ECO:0000256" key="6">
    <source>
        <dbReference type="ARBA" id="ARBA00022832"/>
    </source>
</evidence>
<dbReference type="PANTHER" id="PTHR42853">
    <property type="entry name" value="ACETYL-COENZYME A CARBOXYLASE CARBOXYL TRANSFERASE SUBUNIT ALPHA"/>
    <property type="match status" value="1"/>
</dbReference>
<dbReference type="PRINTS" id="PR01069">
    <property type="entry name" value="ACCCTRFRASEA"/>
</dbReference>
<sequence>MTALSPIQVVEKARNGKKITGKQIINYLFDDFTELHGDRLGSDDGAIIGGLATFHGRAVTVITTERGSTLPDKIAKHFGCPMPGGYRKAVRLAEQAGKFKRPILCFVNTAGAFPSKDAEEGGQGEAIAQSIFKIGQIPVPIITVIYGEGGSGGALALACGDEVWMLNYSTYSILSPEGFASILWKDASKADEAAKVMQMTPAALLKRQIIEGIIDENEEEYQVTCQNIDRVLWSRLSKLQKLTSEELIAKRQMRYRKF</sequence>
<keyword evidence="6" id="KW-0276">Fatty acid metabolism</keyword>
<proteinExistence type="predicted"/>
<comment type="caution">
    <text evidence="12">The sequence shown here is derived from an EMBL/GenBank/DDBJ whole genome shotgun (WGS) entry which is preliminary data.</text>
</comment>
<comment type="catalytic activity">
    <reaction evidence="10">
        <text>N(6)-carboxybiotinyl-L-lysyl-[protein] + acetyl-CoA = N(6)-biotinyl-L-lysyl-[protein] + malonyl-CoA</text>
        <dbReference type="Rhea" id="RHEA:54728"/>
        <dbReference type="Rhea" id="RHEA-COMP:10505"/>
        <dbReference type="Rhea" id="RHEA-COMP:10506"/>
        <dbReference type="ChEBI" id="CHEBI:57288"/>
        <dbReference type="ChEBI" id="CHEBI:57384"/>
        <dbReference type="ChEBI" id="CHEBI:83144"/>
        <dbReference type="ChEBI" id="CHEBI:83145"/>
        <dbReference type="EC" id="2.1.3.15"/>
    </reaction>
</comment>
<keyword evidence="8" id="KW-0443">Lipid metabolism</keyword>
<evidence type="ECO:0000256" key="2">
    <source>
        <dbReference type="ARBA" id="ARBA00011883"/>
    </source>
</evidence>
<keyword evidence="3" id="KW-0444">Lipid biosynthesis</keyword>
<evidence type="ECO:0000256" key="1">
    <source>
        <dbReference type="ARBA" id="ARBA00004956"/>
    </source>
</evidence>
<evidence type="ECO:0000313" key="13">
    <source>
        <dbReference type="Proteomes" id="UP000704341"/>
    </source>
</evidence>
<dbReference type="NCBIfam" id="NF041504">
    <property type="entry name" value="AccA_sub"/>
    <property type="match status" value="1"/>
</dbReference>
<dbReference type="EC" id="2.1.3.15" evidence="2"/>
<protein>
    <recommendedName>
        <fullName evidence="2">acetyl-CoA carboxytransferase</fullName>
        <ecNumber evidence="2">2.1.3.15</ecNumber>
    </recommendedName>
</protein>
<dbReference type="RefSeq" id="WP_153930740.1">
    <property type="nucleotide sequence ID" value="NZ_QORN01000040.1"/>
</dbReference>
<reference evidence="12 13" key="1">
    <citation type="submission" date="2018-07" db="EMBL/GenBank/DDBJ databases">
        <title>Phylogenomic Insights into understanding Host Adaptation of Lactobacillus reuteri by a novel species, Lactobacillus spp. M31.</title>
        <authorList>
            <person name="Sharma S."/>
            <person name="Patil P."/>
            <person name="Korpole S."/>
            <person name="Patil P.B."/>
        </authorList>
    </citation>
    <scope>NUCLEOTIDE SEQUENCE [LARGE SCALE GENOMIC DNA]</scope>
    <source>
        <strain evidence="12 13">M31</strain>
    </source>
</reference>